<dbReference type="AlphaFoldDB" id="A0A650CGD6"/>
<reference evidence="1 4" key="2">
    <citation type="submission" date="2020-08" db="EMBL/GenBank/DDBJ databases">
        <title>Genomic Encyclopedia of Type Strains, Phase IV (KMG-IV): sequencing the most valuable type-strain genomes for metagenomic binning, comparative biology and taxonomic classification.</title>
        <authorList>
            <person name="Goeker M."/>
        </authorList>
    </citation>
    <scope>NUCLEOTIDE SEQUENCE [LARGE SCALE GENOMIC DNA]</scope>
    <source>
        <strain evidence="1 4">DSM 12421</strain>
    </source>
</reference>
<dbReference type="SUPFAM" id="SSF159659">
    <property type="entry name" value="Cgl1923-like"/>
    <property type="match status" value="1"/>
</dbReference>
<keyword evidence="3" id="KW-1185">Reference proteome</keyword>
<reference evidence="2 3" key="1">
    <citation type="submission" date="2019-10" db="EMBL/GenBank/DDBJ databases">
        <title>Genome Sequences from Six Type Strain Members of the Archaeal Family Sulfolobaceae: Acidianus ambivalens, Acidianus infernus, Metallosphaera prunae, Stygiolobus azoricus, Sulfolobus metallicus, and Sulfurisphaera ohwakuensis.</title>
        <authorList>
            <person name="Counts J.A."/>
            <person name="Kelly R.M."/>
        </authorList>
    </citation>
    <scope>NUCLEOTIDE SEQUENCE [LARGE SCALE GENOMIC DNA]</scope>
    <source>
        <strain evidence="2 3">TA-1</strain>
    </source>
</reference>
<evidence type="ECO:0000313" key="4">
    <source>
        <dbReference type="Proteomes" id="UP000582213"/>
    </source>
</evidence>
<dbReference type="EMBL" id="CP045484">
    <property type="protein sequence ID" value="QGR16951.1"/>
    <property type="molecule type" value="Genomic_DNA"/>
</dbReference>
<dbReference type="Gene3D" id="3.40.50.10900">
    <property type="entry name" value="PAC-like subunit"/>
    <property type="match status" value="1"/>
</dbReference>
<dbReference type="EMBL" id="JACHFY010000001">
    <property type="protein sequence ID" value="MBB5252608.1"/>
    <property type="molecule type" value="Genomic_DNA"/>
</dbReference>
<dbReference type="InterPro" id="IPR038389">
    <property type="entry name" value="PSMG2_sf"/>
</dbReference>
<dbReference type="GO" id="GO:0000502">
    <property type="term" value="C:proteasome complex"/>
    <property type="evidence" value="ECO:0007669"/>
    <property type="project" value="UniProtKB-KW"/>
</dbReference>
<name>A0A650CGD6_SULOH</name>
<dbReference type="Proteomes" id="UP000427373">
    <property type="component" value="Chromosome"/>
</dbReference>
<protein>
    <submittedName>
        <fullName evidence="2">Proteasome assembly chaperone family protein</fullName>
    </submittedName>
</protein>
<evidence type="ECO:0000313" key="3">
    <source>
        <dbReference type="Proteomes" id="UP000427373"/>
    </source>
</evidence>
<evidence type="ECO:0000313" key="1">
    <source>
        <dbReference type="EMBL" id="MBB5252608.1"/>
    </source>
</evidence>
<proteinExistence type="predicted"/>
<dbReference type="InterPro" id="IPR019151">
    <property type="entry name" value="Proteasome_assmbl_chaperone_2"/>
</dbReference>
<evidence type="ECO:0000313" key="2">
    <source>
        <dbReference type="EMBL" id="QGR16951.1"/>
    </source>
</evidence>
<dbReference type="GeneID" id="95642556"/>
<dbReference type="PANTHER" id="PTHR35610">
    <property type="entry name" value="3-ISOPROPYLMALATE DEHYDRATASE-RELATED"/>
    <property type="match status" value="1"/>
</dbReference>
<organism evidence="2 3">
    <name type="scientific">Sulfurisphaera ohwakuensis</name>
    <dbReference type="NCBI Taxonomy" id="69656"/>
    <lineage>
        <taxon>Archaea</taxon>
        <taxon>Thermoproteota</taxon>
        <taxon>Thermoprotei</taxon>
        <taxon>Sulfolobales</taxon>
        <taxon>Sulfolobaceae</taxon>
        <taxon>Sulfurisphaera</taxon>
    </lineage>
</organism>
<dbReference type="RefSeq" id="WP_156014500.1">
    <property type="nucleotide sequence ID" value="NZ_AP031374.1"/>
</dbReference>
<dbReference type="Proteomes" id="UP000582213">
    <property type="component" value="Unassembled WGS sequence"/>
</dbReference>
<keyword evidence="2" id="KW-0647">Proteasome</keyword>
<dbReference type="PANTHER" id="PTHR35610:SF3">
    <property type="entry name" value="PROTEASOME ASSEMBLY CHAPERONE FAMILY PROTEIN"/>
    <property type="match status" value="1"/>
</dbReference>
<dbReference type="Pfam" id="PF09754">
    <property type="entry name" value="PAC2"/>
    <property type="match status" value="1"/>
</dbReference>
<gene>
    <name evidence="2" type="ORF">D1869_07015</name>
    <name evidence="1" type="ORF">HNQ62_000326</name>
</gene>
<accession>A0A650CGD6</accession>
<sequence length="247" mass="27624">MSQYEIIEKYTPILSKPSYLIVGLPDAGLVGVIATEYLIERLKLKEFAEIYAPTILPPISHVQDGIAKSPIRLYHNHNMIVFHSWIAIPSSAINVISRIIVDVAKKYSISNIISITGLPIQDRLNAEKLNAYWIANDYNTAQDLQKLGLMEKFGDGYIAGPYAPLLIESHKNNLSNFVIVVESFLDLPDPEASAIALTILSKYIGFSISVDELLKEAEDIRDKIKGLMEQTKQELPTYASNRPMTYA</sequence>
<dbReference type="OrthoDB" id="31247at2157"/>
<dbReference type="KEGG" id="soh:D1869_07015"/>